<keyword evidence="2" id="KW-1185">Reference proteome</keyword>
<comment type="caution">
    <text evidence="1">The sequence shown here is derived from an EMBL/GenBank/DDBJ whole genome shotgun (WGS) entry which is preliminary data.</text>
</comment>
<dbReference type="Gene3D" id="1.25.40.10">
    <property type="entry name" value="Tetratricopeptide repeat domain"/>
    <property type="match status" value="1"/>
</dbReference>
<dbReference type="Proteomes" id="UP000218366">
    <property type="component" value="Unassembled WGS sequence"/>
</dbReference>
<name>A0A2A4B6M0_9SPHN</name>
<accession>A0A2A4B6M0</accession>
<evidence type="ECO:0000313" key="2">
    <source>
        <dbReference type="Proteomes" id="UP000218366"/>
    </source>
</evidence>
<gene>
    <name evidence="1" type="ORF">COC42_04205</name>
</gene>
<proteinExistence type="predicted"/>
<sequence length="214" mass="22966">MGWFALAAVAAASLGLMLLLKLPKSVLGFAGAALMLGATGYTLQGRPTLPASPASPEKPVDVADEELVKLRQQMFGRFQYSDSYFFIADALARSGDERAAARAMLGGVRSAPDSLPLWTGFAFATAGADGAMSPTARMAFRRARMLNPEHPGPYFYEGLAQVRAGNLAAARPLWIRALRVSRPDAPWREGIALRLVLLDRFLAMEAGGRGMPQQ</sequence>
<dbReference type="OrthoDB" id="7390129at2"/>
<dbReference type="SUPFAM" id="SSF48452">
    <property type="entry name" value="TPR-like"/>
    <property type="match status" value="1"/>
</dbReference>
<dbReference type="AlphaFoldDB" id="A0A2A4B6M0"/>
<reference evidence="1 2" key="1">
    <citation type="submission" date="2017-09" db="EMBL/GenBank/DDBJ databases">
        <title>Sphingomonas spermidinifaciens 9NM-10, whole genome shotgun sequence.</title>
        <authorList>
            <person name="Feng G."/>
            <person name="Zhu H."/>
        </authorList>
    </citation>
    <scope>NUCLEOTIDE SEQUENCE [LARGE SCALE GENOMIC DNA]</scope>
    <source>
        <strain evidence="1 2">9NM-10</strain>
    </source>
</reference>
<dbReference type="EMBL" id="NWMW01000001">
    <property type="protein sequence ID" value="PCD03575.1"/>
    <property type="molecule type" value="Genomic_DNA"/>
</dbReference>
<organism evidence="1 2">
    <name type="scientific">Sphingomonas spermidinifaciens</name>
    <dbReference type="NCBI Taxonomy" id="1141889"/>
    <lineage>
        <taxon>Bacteria</taxon>
        <taxon>Pseudomonadati</taxon>
        <taxon>Pseudomonadota</taxon>
        <taxon>Alphaproteobacteria</taxon>
        <taxon>Sphingomonadales</taxon>
        <taxon>Sphingomonadaceae</taxon>
        <taxon>Sphingomonas</taxon>
    </lineage>
</organism>
<evidence type="ECO:0000313" key="1">
    <source>
        <dbReference type="EMBL" id="PCD03575.1"/>
    </source>
</evidence>
<dbReference type="InterPro" id="IPR011990">
    <property type="entry name" value="TPR-like_helical_dom_sf"/>
</dbReference>
<evidence type="ECO:0008006" key="3">
    <source>
        <dbReference type="Google" id="ProtNLM"/>
    </source>
</evidence>
<protein>
    <recommendedName>
        <fullName evidence="3">Cytochrome c biogenesis factor-like protein</fullName>
    </recommendedName>
</protein>
<dbReference type="RefSeq" id="WP_096341978.1">
    <property type="nucleotide sequence ID" value="NZ_NWMW01000001.1"/>
</dbReference>